<reference evidence="1" key="1">
    <citation type="submission" date="2020-05" db="EMBL/GenBank/DDBJ databases">
        <authorList>
            <person name="Chiriac C."/>
            <person name="Salcher M."/>
            <person name="Ghai R."/>
            <person name="Kavagutti S V."/>
        </authorList>
    </citation>
    <scope>NUCLEOTIDE SEQUENCE</scope>
</reference>
<gene>
    <name evidence="1" type="ORF">UFOPK1493_00627</name>
</gene>
<organism evidence="1">
    <name type="scientific">freshwater metagenome</name>
    <dbReference type="NCBI Taxonomy" id="449393"/>
    <lineage>
        <taxon>unclassified sequences</taxon>
        <taxon>metagenomes</taxon>
        <taxon>ecological metagenomes</taxon>
    </lineage>
</organism>
<proteinExistence type="predicted"/>
<dbReference type="EMBL" id="CAEZSR010000013">
    <property type="protein sequence ID" value="CAB4545391.1"/>
    <property type="molecule type" value="Genomic_DNA"/>
</dbReference>
<protein>
    <submittedName>
        <fullName evidence="1">Unannotated protein</fullName>
    </submittedName>
</protein>
<sequence length="354" mass="37425">MRHLLRLDASLGALAFDAMLRALEAVRSGDHLRATTCLVEAEQLGARANEPRLALELGLATGYVLLTFGEPFDAAGALDHVWATAPDDPRLRRRAAGLLAEAAAQLGEAEETDWWWRQALLCAGACGPAAEATVLQGMAHVALRNAAASGVGAEREALACGALAAVDAAVERQARAGLEASDRDRRRSRLLAGEALLLLGRTTEGRDALAEVVATGRDAALGVDDLRPRAHLLLLEVELERGDLVAAARHGERGVASCGDQRLETTLALLASRSAAVHERAGDAVAALRCRRVAADVEARRARRHADPDALAVERQRHDALRGARAARWHGAVRLAATLDPLTSSPHDPTTSPA</sequence>
<accession>A0A6J6C1X5</accession>
<dbReference type="AlphaFoldDB" id="A0A6J6C1X5"/>
<name>A0A6J6C1X5_9ZZZZ</name>
<evidence type="ECO:0000313" key="1">
    <source>
        <dbReference type="EMBL" id="CAB4545391.1"/>
    </source>
</evidence>